<dbReference type="EMBL" id="LAZR01008617">
    <property type="protein sequence ID" value="KKM77612.1"/>
    <property type="molecule type" value="Genomic_DNA"/>
</dbReference>
<comment type="caution">
    <text evidence="1">The sequence shown here is derived from an EMBL/GenBank/DDBJ whole genome shotgun (WGS) entry which is preliminary data.</text>
</comment>
<sequence>MKLTAVIEIWDELHTKDTGELGFCDLEKAIETVDGIENDVLPCQSVESQTTVEKEG</sequence>
<gene>
    <name evidence="1" type="ORF">LCGC14_1368280</name>
</gene>
<name>A0A0F9N841_9ZZZZ</name>
<proteinExistence type="predicted"/>
<evidence type="ECO:0000313" key="1">
    <source>
        <dbReference type="EMBL" id="KKM77612.1"/>
    </source>
</evidence>
<reference evidence="1" key="1">
    <citation type="journal article" date="2015" name="Nature">
        <title>Complex archaea that bridge the gap between prokaryotes and eukaryotes.</title>
        <authorList>
            <person name="Spang A."/>
            <person name="Saw J.H."/>
            <person name="Jorgensen S.L."/>
            <person name="Zaremba-Niedzwiedzka K."/>
            <person name="Martijn J."/>
            <person name="Lind A.E."/>
            <person name="van Eijk R."/>
            <person name="Schleper C."/>
            <person name="Guy L."/>
            <person name="Ettema T.J."/>
        </authorList>
    </citation>
    <scope>NUCLEOTIDE SEQUENCE</scope>
</reference>
<organism evidence="1">
    <name type="scientific">marine sediment metagenome</name>
    <dbReference type="NCBI Taxonomy" id="412755"/>
    <lineage>
        <taxon>unclassified sequences</taxon>
        <taxon>metagenomes</taxon>
        <taxon>ecological metagenomes</taxon>
    </lineage>
</organism>
<protein>
    <submittedName>
        <fullName evidence="1">Uncharacterized protein</fullName>
    </submittedName>
</protein>
<accession>A0A0F9N841</accession>
<dbReference type="AlphaFoldDB" id="A0A0F9N841"/>